<organism evidence="1 2">
    <name type="scientific">Halovivax cerinus</name>
    <dbReference type="NCBI Taxonomy" id="1487865"/>
    <lineage>
        <taxon>Archaea</taxon>
        <taxon>Methanobacteriati</taxon>
        <taxon>Methanobacteriota</taxon>
        <taxon>Stenosarchaea group</taxon>
        <taxon>Halobacteria</taxon>
        <taxon>Halobacteriales</taxon>
        <taxon>Natrialbaceae</taxon>
        <taxon>Halovivax</taxon>
    </lineage>
</organism>
<dbReference type="EMBL" id="JBHSAQ010000001">
    <property type="protein sequence ID" value="MFC3956964.1"/>
    <property type="molecule type" value="Genomic_DNA"/>
</dbReference>
<dbReference type="AlphaFoldDB" id="A0ABD5NJ04"/>
<dbReference type="Proteomes" id="UP001595846">
    <property type="component" value="Unassembled WGS sequence"/>
</dbReference>
<dbReference type="RefSeq" id="WP_256532102.1">
    <property type="nucleotide sequence ID" value="NZ_CP101824.1"/>
</dbReference>
<proteinExistence type="predicted"/>
<evidence type="ECO:0000313" key="2">
    <source>
        <dbReference type="Proteomes" id="UP001595846"/>
    </source>
</evidence>
<evidence type="ECO:0000313" key="1">
    <source>
        <dbReference type="EMBL" id="MFC3956964.1"/>
    </source>
</evidence>
<sequence>MDQQVDRRKYLSVAATTAGTVAAGCIDIDINETERDAFRLTSYGIDDVALGPTYRPYLIDPLDVDASYSVALSDTYTQNAIEELVDTGSLDTRGWALSYRTDWGPTERDARTCFEHDGAYYRVHVESSDHVERERWVFGFDWTDGDPPTDATVVTPSDTGLSPTDQRIVEAASAQIPPEGEREVTYEPPRISRSVVFHDELDPDDSDLVPQPPFDYLDRDGEYVRAVAHHVPVTRPERTFSAERVAKSRDGYREYAEETFPDAHFSDVDLSEEATEVLESAISTDEGLAHEEEPPLSDGLGTVLAHLGIADSLEPYDSYDRLVVFRNALAEYRNRWYEFTLFVDPEPREG</sequence>
<comment type="caution">
    <text evidence="1">The sequence shown here is derived from an EMBL/GenBank/DDBJ whole genome shotgun (WGS) entry which is preliminary data.</text>
</comment>
<keyword evidence="2" id="KW-1185">Reference proteome</keyword>
<reference evidence="1 2" key="1">
    <citation type="journal article" date="2019" name="Int. J. Syst. Evol. Microbiol.">
        <title>The Global Catalogue of Microorganisms (GCM) 10K type strain sequencing project: providing services to taxonomists for standard genome sequencing and annotation.</title>
        <authorList>
            <consortium name="The Broad Institute Genomics Platform"/>
            <consortium name="The Broad Institute Genome Sequencing Center for Infectious Disease"/>
            <person name="Wu L."/>
            <person name="Ma J."/>
        </authorList>
    </citation>
    <scope>NUCLEOTIDE SEQUENCE [LARGE SCALE GENOMIC DNA]</scope>
    <source>
        <strain evidence="1 2">IBRC-M 10256</strain>
    </source>
</reference>
<gene>
    <name evidence="1" type="ORF">ACFOUR_01065</name>
</gene>
<dbReference type="PROSITE" id="PS51257">
    <property type="entry name" value="PROKAR_LIPOPROTEIN"/>
    <property type="match status" value="1"/>
</dbReference>
<protein>
    <submittedName>
        <fullName evidence="1">Uncharacterized protein</fullName>
    </submittedName>
</protein>
<name>A0ABD5NJ04_9EURY</name>
<dbReference type="GeneID" id="73904874"/>
<accession>A0ABD5NJ04</accession>